<accession>A0A0B1ZUW9</accession>
<dbReference type="PANTHER" id="PTHR43802">
    <property type="entry name" value="ENOYL-COA HYDRATASE"/>
    <property type="match status" value="1"/>
</dbReference>
<dbReference type="Pfam" id="PF00378">
    <property type="entry name" value="ECH_1"/>
    <property type="match status" value="1"/>
</dbReference>
<sequence>MTTRIVREDEGGLCSLTLNRPDKLNALDTETFEELDAHCALLETQTGSVGCVVLKGSGRAFCAGADIGGIGEGFTDSRFKPGVIARLASLPQPVIAAIHGVCFTGGLELALAADVIVATRSARFADTHGKWGLVGAWGMTQRLPRRVGMSQAKRMMFSAQPVGAEEAHRLGLVDILAEDDALDATVGEFAGQVVENSWHTNIETKKLLGATDGMTLDEGLAWEFENYPGFAPDHAERLARFSKK</sequence>
<dbReference type="Gene3D" id="3.90.226.10">
    <property type="entry name" value="2-enoyl-CoA Hydratase, Chain A, domain 1"/>
    <property type="match status" value="1"/>
</dbReference>
<reference evidence="2 3" key="1">
    <citation type="submission" date="2014-10" db="EMBL/GenBank/DDBJ databases">
        <title>Genome sequence of Novosphingobium malaysiense MUSC 273(T).</title>
        <authorList>
            <person name="Lee L.-H."/>
        </authorList>
    </citation>
    <scope>NUCLEOTIDE SEQUENCE [LARGE SCALE GENOMIC DNA]</scope>
    <source>
        <strain evidence="2 3">MUSC 273</strain>
    </source>
</reference>
<keyword evidence="3" id="KW-1185">Reference proteome</keyword>
<evidence type="ECO:0000313" key="3">
    <source>
        <dbReference type="Proteomes" id="UP000031057"/>
    </source>
</evidence>
<dbReference type="SUPFAM" id="SSF52096">
    <property type="entry name" value="ClpP/crotonase"/>
    <property type="match status" value="1"/>
</dbReference>
<dbReference type="PANTHER" id="PTHR43802:SF1">
    <property type="entry name" value="IP11341P-RELATED"/>
    <property type="match status" value="1"/>
</dbReference>
<dbReference type="GO" id="GO:0003824">
    <property type="term" value="F:catalytic activity"/>
    <property type="evidence" value="ECO:0007669"/>
    <property type="project" value="UniProtKB-ARBA"/>
</dbReference>
<dbReference type="RefSeq" id="WP_039278998.1">
    <property type="nucleotide sequence ID" value="NZ_JTDI01000001.1"/>
</dbReference>
<evidence type="ECO:0000313" key="2">
    <source>
        <dbReference type="EMBL" id="KHK93239.1"/>
    </source>
</evidence>
<dbReference type="Proteomes" id="UP000031057">
    <property type="component" value="Unassembled WGS sequence"/>
</dbReference>
<dbReference type="EMBL" id="JTDI01000001">
    <property type="protein sequence ID" value="KHK93239.1"/>
    <property type="molecule type" value="Genomic_DNA"/>
</dbReference>
<dbReference type="AlphaFoldDB" id="A0A0B1ZUW9"/>
<protein>
    <submittedName>
        <fullName evidence="2">Enoyl-CoA hydratase</fullName>
    </submittedName>
</protein>
<dbReference type="InterPro" id="IPR029045">
    <property type="entry name" value="ClpP/crotonase-like_dom_sf"/>
</dbReference>
<dbReference type="InterPro" id="IPR001753">
    <property type="entry name" value="Enoyl-CoA_hydra/iso"/>
</dbReference>
<dbReference type="STRING" id="1348853.LK12_02675"/>
<gene>
    <name evidence="2" type="ORF">LK12_02675</name>
</gene>
<name>A0A0B1ZUW9_9SPHN</name>
<dbReference type="OrthoDB" id="7225138at2"/>
<comment type="similarity">
    <text evidence="1">Belongs to the enoyl-CoA hydratase/isomerase family.</text>
</comment>
<comment type="caution">
    <text evidence="2">The sequence shown here is derived from an EMBL/GenBank/DDBJ whole genome shotgun (WGS) entry which is preliminary data.</text>
</comment>
<evidence type="ECO:0000256" key="1">
    <source>
        <dbReference type="ARBA" id="ARBA00005254"/>
    </source>
</evidence>
<organism evidence="2 3">
    <name type="scientific">Novosphingobium malaysiense</name>
    <dbReference type="NCBI Taxonomy" id="1348853"/>
    <lineage>
        <taxon>Bacteria</taxon>
        <taxon>Pseudomonadati</taxon>
        <taxon>Pseudomonadota</taxon>
        <taxon>Alphaproteobacteria</taxon>
        <taxon>Sphingomonadales</taxon>
        <taxon>Sphingomonadaceae</taxon>
        <taxon>Novosphingobium</taxon>
    </lineage>
</organism>
<dbReference type="CDD" id="cd06558">
    <property type="entry name" value="crotonase-like"/>
    <property type="match status" value="1"/>
</dbReference>
<proteinExistence type="inferred from homology"/>